<evidence type="ECO:0000313" key="3">
    <source>
        <dbReference type="Proteomes" id="UP001255185"/>
    </source>
</evidence>
<gene>
    <name evidence="2" type="ORF">J2X31_001375</name>
</gene>
<evidence type="ECO:0000313" key="2">
    <source>
        <dbReference type="EMBL" id="MDR6967364.1"/>
    </source>
</evidence>
<accession>A0ABU1TN19</accession>
<reference evidence="2 3" key="1">
    <citation type="submission" date="2023-07" db="EMBL/GenBank/DDBJ databases">
        <title>Sorghum-associated microbial communities from plants grown in Nebraska, USA.</title>
        <authorList>
            <person name="Schachtman D."/>
        </authorList>
    </citation>
    <scope>NUCLEOTIDE SEQUENCE [LARGE SCALE GENOMIC DNA]</scope>
    <source>
        <strain evidence="2 3">3773</strain>
    </source>
</reference>
<keyword evidence="3" id="KW-1185">Reference proteome</keyword>
<feature type="chain" id="PRO_5045646070" description="DUF2911 domain-containing protein" evidence="1">
    <location>
        <begin position="22"/>
        <end position="168"/>
    </location>
</feature>
<organism evidence="2 3">
    <name type="scientific">Flavobacterium arsenatis</name>
    <dbReference type="NCBI Taxonomy" id="1484332"/>
    <lineage>
        <taxon>Bacteria</taxon>
        <taxon>Pseudomonadati</taxon>
        <taxon>Bacteroidota</taxon>
        <taxon>Flavobacteriia</taxon>
        <taxon>Flavobacteriales</taxon>
        <taxon>Flavobacteriaceae</taxon>
        <taxon>Flavobacterium</taxon>
    </lineage>
</organism>
<name>A0ABU1TN19_9FLAO</name>
<dbReference type="Proteomes" id="UP001255185">
    <property type="component" value="Unassembled WGS sequence"/>
</dbReference>
<comment type="caution">
    <text evidence="2">The sequence shown here is derived from an EMBL/GenBank/DDBJ whole genome shotgun (WGS) entry which is preliminary data.</text>
</comment>
<evidence type="ECO:0008006" key="4">
    <source>
        <dbReference type="Google" id="ProtNLM"/>
    </source>
</evidence>
<dbReference type="Pfam" id="PF11138">
    <property type="entry name" value="DUF2911"/>
    <property type="match status" value="1"/>
</dbReference>
<proteinExistence type="predicted"/>
<sequence length="168" mass="18562">MKLRNKICTVLFTMSIAIAGAQEKKAASPAETAQGKFNGAAVTINYGSPSVKGREIWGGLVPYGKIWRAGANDATTIETDKDLTVEGKKLPAGKYSIFIIPEKDNATVIFNKVAKQWGAYDYKENEDALRVKVKPVAAKEKTEKLVYKINKDNITLSWDNWNIPINVK</sequence>
<keyword evidence="1" id="KW-0732">Signal</keyword>
<evidence type="ECO:0000256" key="1">
    <source>
        <dbReference type="SAM" id="SignalP"/>
    </source>
</evidence>
<protein>
    <recommendedName>
        <fullName evidence="4">DUF2911 domain-containing protein</fullName>
    </recommendedName>
</protein>
<dbReference type="InterPro" id="IPR021314">
    <property type="entry name" value="DUF2911"/>
</dbReference>
<dbReference type="RefSeq" id="WP_310025475.1">
    <property type="nucleotide sequence ID" value="NZ_JAVDVI010000005.1"/>
</dbReference>
<feature type="signal peptide" evidence="1">
    <location>
        <begin position="1"/>
        <end position="21"/>
    </location>
</feature>
<dbReference type="EMBL" id="JAVDVI010000005">
    <property type="protein sequence ID" value="MDR6967364.1"/>
    <property type="molecule type" value="Genomic_DNA"/>
</dbReference>